<feature type="region of interest" description="Disordered" evidence="1">
    <location>
        <begin position="162"/>
        <end position="206"/>
    </location>
</feature>
<dbReference type="GO" id="GO:0005096">
    <property type="term" value="F:GTPase activator activity"/>
    <property type="evidence" value="ECO:0007669"/>
    <property type="project" value="InterPro"/>
</dbReference>
<evidence type="ECO:0000256" key="2">
    <source>
        <dbReference type="SAM" id="SignalP"/>
    </source>
</evidence>
<dbReference type="PANTHER" id="PTHR46761">
    <property type="entry name" value="RAN GTPASE-ACTIVATING PROTEIN 1"/>
    <property type="match status" value="1"/>
</dbReference>
<feature type="chain" id="PRO_5029740650" evidence="2">
    <location>
        <begin position="27"/>
        <end position="206"/>
    </location>
</feature>
<feature type="compositionally biased region" description="Acidic residues" evidence="1">
    <location>
        <begin position="168"/>
        <end position="189"/>
    </location>
</feature>
<dbReference type="EMBL" id="JABFAF010000004">
    <property type="protein sequence ID" value="MBA0854407.1"/>
    <property type="molecule type" value="Genomic_DNA"/>
</dbReference>
<dbReference type="Gene3D" id="3.80.10.10">
    <property type="entry name" value="Ribonuclease Inhibitor"/>
    <property type="match status" value="1"/>
</dbReference>
<accession>A0A7J9L6X9</accession>
<dbReference type="InterPro" id="IPR032675">
    <property type="entry name" value="LRR_dom_sf"/>
</dbReference>
<protein>
    <submittedName>
        <fullName evidence="3">Uncharacterized protein</fullName>
    </submittedName>
</protein>
<dbReference type="SUPFAM" id="SSF111388">
    <property type="entry name" value="Pollen allergen ole e 6"/>
    <property type="match status" value="1"/>
</dbReference>
<keyword evidence="4" id="KW-1185">Reference proteome</keyword>
<evidence type="ECO:0000256" key="1">
    <source>
        <dbReference type="SAM" id="MobiDB-lite"/>
    </source>
</evidence>
<feature type="compositionally biased region" description="Basic and acidic residues" evidence="1">
    <location>
        <begin position="190"/>
        <end position="206"/>
    </location>
</feature>
<dbReference type="Proteomes" id="UP000593576">
    <property type="component" value="Unassembled WGS sequence"/>
</dbReference>
<evidence type="ECO:0000313" key="4">
    <source>
        <dbReference type="Proteomes" id="UP000593576"/>
    </source>
</evidence>
<dbReference type="InterPro" id="IPR036466">
    <property type="entry name" value="Pollen_allergen_ole-e-6_sf"/>
</dbReference>
<feature type="signal peptide" evidence="2">
    <location>
        <begin position="1"/>
        <end position="26"/>
    </location>
</feature>
<organism evidence="3 4">
    <name type="scientific">Gossypium schwendimanii</name>
    <name type="common">Cotton</name>
    <dbReference type="NCBI Taxonomy" id="34291"/>
    <lineage>
        <taxon>Eukaryota</taxon>
        <taxon>Viridiplantae</taxon>
        <taxon>Streptophyta</taxon>
        <taxon>Embryophyta</taxon>
        <taxon>Tracheophyta</taxon>
        <taxon>Spermatophyta</taxon>
        <taxon>Magnoliopsida</taxon>
        <taxon>eudicotyledons</taxon>
        <taxon>Gunneridae</taxon>
        <taxon>Pentapetalae</taxon>
        <taxon>rosids</taxon>
        <taxon>malvids</taxon>
        <taxon>Malvales</taxon>
        <taxon>Malvaceae</taxon>
        <taxon>Malvoideae</taxon>
        <taxon>Gossypium</taxon>
    </lineage>
</organism>
<dbReference type="Pfam" id="PF09253">
    <property type="entry name" value="Ole_e_6"/>
    <property type="match status" value="1"/>
</dbReference>
<dbReference type="SUPFAM" id="SSF52047">
    <property type="entry name" value="RNI-like"/>
    <property type="match status" value="1"/>
</dbReference>
<name>A0A7J9L6X9_GOSSC</name>
<dbReference type="AlphaFoldDB" id="A0A7J9L6X9"/>
<sequence>MANKFIIRWITVCIVLVAASIKPIEADSDRFNACFESCNEKCKNDDHGNAYCEVKCDVDCGANEVTAKLIKHGIWNTNFPTPLAVCEIVAKGAILIANALGEGHGQLNEVDMSTNAIRRAGGRHLAQVVVKKPGFKLLNINGNFISDEGIDEVKEIFRGSLDMLGPLDENDPEGEDDEEEEDEDEEENAEHEKGLESKLKDLKINQ</sequence>
<dbReference type="Gene3D" id="1.10.287.720">
    <property type="entry name" value="Pollen allergen ole e 6"/>
    <property type="match status" value="1"/>
</dbReference>
<proteinExistence type="predicted"/>
<dbReference type="InterPro" id="IPR045203">
    <property type="entry name" value="RanGAP1/2"/>
</dbReference>
<reference evidence="3 4" key="1">
    <citation type="journal article" date="2019" name="Genome Biol. Evol.">
        <title>Insights into the evolution of the New World diploid cottons (Gossypium, subgenus Houzingenia) based on genome sequencing.</title>
        <authorList>
            <person name="Grover C.E."/>
            <person name="Arick M.A. 2nd"/>
            <person name="Thrash A."/>
            <person name="Conover J.L."/>
            <person name="Sanders W.S."/>
            <person name="Peterson D.G."/>
            <person name="Frelichowski J.E."/>
            <person name="Scheffler J.A."/>
            <person name="Scheffler B.E."/>
            <person name="Wendel J.F."/>
        </authorList>
    </citation>
    <scope>NUCLEOTIDE SEQUENCE [LARGE SCALE GENOMIC DNA]</scope>
    <source>
        <strain evidence="3">1</strain>
        <tissue evidence="3">Leaf</tissue>
    </source>
</reference>
<gene>
    <name evidence="3" type="ORF">Goshw_030101</name>
</gene>
<keyword evidence="2" id="KW-0732">Signal</keyword>
<comment type="caution">
    <text evidence="3">The sequence shown here is derived from an EMBL/GenBank/DDBJ whole genome shotgun (WGS) entry which is preliminary data.</text>
</comment>
<dbReference type="InterPro" id="IPR015333">
    <property type="entry name" value="Pollen_allergen_ole-e-6"/>
</dbReference>
<dbReference type="OrthoDB" id="1869791at2759"/>
<evidence type="ECO:0000313" key="3">
    <source>
        <dbReference type="EMBL" id="MBA0854407.1"/>
    </source>
</evidence>
<dbReference type="PANTHER" id="PTHR46761:SF2">
    <property type="entry name" value="RAN GTPASE-ACTIVATING PROTEIN 1"/>
    <property type="match status" value="1"/>
</dbReference>